<name>A0A822YEE8_NELNU</name>
<dbReference type="EMBL" id="DUZY01000003">
    <property type="protein sequence ID" value="DAD32544.1"/>
    <property type="molecule type" value="Genomic_DNA"/>
</dbReference>
<reference evidence="1 2" key="1">
    <citation type="journal article" date="2020" name="Mol. Biol. Evol.">
        <title>Distinct Expression and Methylation Patterns for Genes with Different Fates following a Single Whole-Genome Duplication in Flowering Plants.</title>
        <authorList>
            <person name="Shi T."/>
            <person name="Rahmani R.S."/>
            <person name="Gugger P.F."/>
            <person name="Wang M."/>
            <person name="Li H."/>
            <person name="Zhang Y."/>
            <person name="Li Z."/>
            <person name="Wang Q."/>
            <person name="Van de Peer Y."/>
            <person name="Marchal K."/>
            <person name="Chen J."/>
        </authorList>
    </citation>
    <scope>NUCLEOTIDE SEQUENCE [LARGE SCALE GENOMIC DNA]</scope>
    <source>
        <tissue evidence="1">Leaf</tissue>
    </source>
</reference>
<sequence length="83" mass="9426">MVSEKTIVVDVVNDFSNKIDSSSARIVVMDMDSMDFCDDSLMANPPHEDSSLLLLGEKAIKRHFQDFIQPDKVGYFQELTSPW</sequence>
<evidence type="ECO:0000313" key="1">
    <source>
        <dbReference type="EMBL" id="DAD32544.1"/>
    </source>
</evidence>
<gene>
    <name evidence="1" type="ORF">HUJ06_011395</name>
</gene>
<dbReference type="Proteomes" id="UP000607653">
    <property type="component" value="Unassembled WGS sequence"/>
</dbReference>
<keyword evidence="2" id="KW-1185">Reference proteome</keyword>
<proteinExistence type="predicted"/>
<comment type="caution">
    <text evidence="1">The sequence shown here is derived from an EMBL/GenBank/DDBJ whole genome shotgun (WGS) entry which is preliminary data.</text>
</comment>
<dbReference type="AlphaFoldDB" id="A0A822YEE8"/>
<protein>
    <submittedName>
        <fullName evidence="1">Uncharacterized protein</fullName>
    </submittedName>
</protein>
<organism evidence="1 2">
    <name type="scientific">Nelumbo nucifera</name>
    <name type="common">Sacred lotus</name>
    <dbReference type="NCBI Taxonomy" id="4432"/>
    <lineage>
        <taxon>Eukaryota</taxon>
        <taxon>Viridiplantae</taxon>
        <taxon>Streptophyta</taxon>
        <taxon>Embryophyta</taxon>
        <taxon>Tracheophyta</taxon>
        <taxon>Spermatophyta</taxon>
        <taxon>Magnoliopsida</taxon>
        <taxon>Proteales</taxon>
        <taxon>Nelumbonaceae</taxon>
        <taxon>Nelumbo</taxon>
    </lineage>
</organism>
<accession>A0A822YEE8</accession>
<evidence type="ECO:0000313" key="2">
    <source>
        <dbReference type="Proteomes" id="UP000607653"/>
    </source>
</evidence>